<evidence type="ECO:0000259" key="7">
    <source>
        <dbReference type="Pfam" id="PF02687"/>
    </source>
</evidence>
<dbReference type="STRING" id="408074.SAMN05660909_01246"/>
<gene>
    <name evidence="9" type="ORF">SAMN05660909_01246</name>
</gene>
<feature type="transmembrane region" description="Helical" evidence="6">
    <location>
        <begin position="711"/>
        <end position="733"/>
    </location>
</feature>
<feature type="transmembrane region" description="Helical" evidence="6">
    <location>
        <begin position="377"/>
        <end position="399"/>
    </location>
</feature>
<protein>
    <submittedName>
        <fullName evidence="9">ABC-type antimicrobial peptide transport system, permease component</fullName>
    </submittedName>
</protein>
<feature type="transmembrane region" description="Helical" evidence="6">
    <location>
        <begin position="339"/>
        <end position="357"/>
    </location>
</feature>
<evidence type="ECO:0000256" key="2">
    <source>
        <dbReference type="ARBA" id="ARBA00022475"/>
    </source>
</evidence>
<feature type="transmembrane region" description="Helical" evidence="6">
    <location>
        <begin position="20"/>
        <end position="41"/>
    </location>
</feature>
<evidence type="ECO:0000256" key="5">
    <source>
        <dbReference type="ARBA" id="ARBA00023136"/>
    </source>
</evidence>
<dbReference type="GO" id="GO:0022857">
    <property type="term" value="F:transmembrane transporter activity"/>
    <property type="evidence" value="ECO:0007669"/>
    <property type="project" value="TreeGrafter"/>
</dbReference>
<feature type="domain" description="ABC3 transporter permease C-terminal" evidence="7">
    <location>
        <begin position="671"/>
        <end position="783"/>
    </location>
</feature>
<feature type="domain" description="MacB-like periplasmic core" evidence="8">
    <location>
        <begin position="21"/>
        <end position="243"/>
    </location>
</feature>
<feature type="domain" description="ABC3 transporter permease C-terminal" evidence="7">
    <location>
        <begin position="288"/>
        <end position="403"/>
    </location>
</feature>
<evidence type="ECO:0000256" key="4">
    <source>
        <dbReference type="ARBA" id="ARBA00022989"/>
    </source>
</evidence>
<feature type="transmembrane region" description="Helical" evidence="6">
    <location>
        <begin position="670"/>
        <end position="691"/>
    </location>
</feature>
<evidence type="ECO:0000313" key="10">
    <source>
        <dbReference type="Proteomes" id="UP000199656"/>
    </source>
</evidence>
<keyword evidence="4 6" id="KW-1133">Transmembrane helix</keyword>
<sequence>MIKHALLLIYRGLKKSKTVFLINLVGLSTGLAAALLILLWINDERSVDRFHEHDANLYQVMVNRVQENHVNTEEGASGVLGETLKREFPEVEAAATISPESWFQKFNISYKENTIGAKGNFASRDFFSVFSFRLLSGNKDQVLRDKTGIVLSETLARKLFKTPENAIGKTIEWKWASLSKASLVTGVYEDMPHNSTQQYDFVLPLDAWKEIMPATNDLAGGPFKNFVVLKPGADAASFNNKIANFISSRFKAINNTLFLRKYSDAYLYGRFENGKQAGGRIEYVKLFIIIAVFILLIACINFMNLSTARASKRMKEVGVKKALGIKPSALVMQFLSESLVLSFLSLLIAVSLIFLLLPQFNNLTGKHLTLSLSPTLMLSFIGIALVTGLIAGSYPAFYLSRFKPVITLKGKFTDSASELFIRRGSVVFQFVISVIFVSSLLVVYNQVKYVQSKNLGYNKDNILYFEFDGKTAEKKETFLEAVKRVPGVINASSIQQSVILPGDIPNSFIQLDGNTNQRLGVTELPVNYGLIETLDIKIADGRSFSRSFASDSGGVILNEAAVKAMNLSGSVVGKTINVNGANTHVVGVTRNFHFNSMHSEIKPFVFRLSPDETMLAMIRLDAGRTAATIKSIEETYKAFNPGYYFDYKFLDSDYQQQYQSEMLVAGLSRYFAALAILISCLGLFGLAAFTVERRAKEIGMRKIMGAQASNIVYLLSADFTKIVLIAIAIAIPVSYLVTRHWLNGFAYRISLSPLYFIGAALTALCIAWLTIGLQTIRASRINPLVFLKDNN</sequence>
<keyword evidence="5 6" id="KW-0472">Membrane</keyword>
<keyword evidence="3 6" id="KW-0812">Transmembrane</keyword>
<dbReference type="GO" id="GO:0005886">
    <property type="term" value="C:plasma membrane"/>
    <property type="evidence" value="ECO:0007669"/>
    <property type="project" value="UniProtKB-SubCell"/>
</dbReference>
<dbReference type="PANTHER" id="PTHR30572:SF18">
    <property type="entry name" value="ABC-TYPE MACROLIDE FAMILY EXPORT SYSTEM PERMEASE COMPONENT 2"/>
    <property type="match status" value="1"/>
</dbReference>
<evidence type="ECO:0000259" key="8">
    <source>
        <dbReference type="Pfam" id="PF12704"/>
    </source>
</evidence>
<name>A0A1H3ZJ15_9BACT</name>
<feature type="transmembrane region" description="Helical" evidence="6">
    <location>
        <begin position="283"/>
        <end position="305"/>
    </location>
</feature>
<keyword evidence="10" id="KW-1185">Reference proteome</keyword>
<dbReference type="InterPro" id="IPR025857">
    <property type="entry name" value="MacB_PCD"/>
</dbReference>
<evidence type="ECO:0000256" key="6">
    <source>
        <dbReference type="SAM" id="Phobius"/>
    </source>
</evidence>
<dbReference type="OrthoDB" id="5933722at2"/>
<dbReference type="InterPro" id="IPR003838">
    <property type="entry name" value="ABC3_permease_C"/>
</dbReference>
<reference evidence="10" key="1">
    <citation type="submission" date="2016-10" db="EMBL/GenBank/DDBJ databases">
        <authorList>
            <person name="Varghese N."/>
            <person name="Submissions S."/>
        </authorList>
    </citation>
    <scope>NUCLEOTIDE SEQUENCE [LARGE SCALE GENOMIC DNA]</scope>
    <source>
        <strain evidence="10">DSM 23920</strain>
    </source>
</reference>
<dbReference type="AlphaFoldDB" id="A0A1H3ZJ15"/>
<dbReference type="Pfam" id="PF12704">
    <property type="entry name" value="MacB_PCD"/>
    <property type="match status" value="2"/>
</dbReference>
<dbReference type="PANTHER" id="PTHR30572">
    <property type="entry name" value="MEMBRANE COMPONENT OF TRANSPORTER-RELATED"/>
    <property type="match status" value="1"/>
</dbReference>
<organism evidence="9 10">
    <name type="scientific">Chitinophaga terrae</name>
    <name type="common">ex Kim and Jung 2007</name>
    <dbReference type="NCBI Taxonomy" id="408074"/>
    <lineage>
        <taxon>Bacteria</taxon>
        <taxon>Pseudomonadati</taxon>
        <taxon>Bacteroidota</taxon>
        <taxon>Chitinophagia</taxon>
        <taxon>Chitinophagales</taxon>
        <taxon>Chitinophagaceae</taxon>
        <taxon>Chitinophaga</taxon>
    </lineage>
</organism>
<dbReference type="EMBL" id="FNRL01000004">
    <property type="protein sequence ID" value="SEA23588.1"/>
    <property type="molecule type" value="Genomic_DNA"/>
</dbReference>
<dbReference type="RefSeq" id="WP_089759744.1">
    <property type="nucleotide sequence ID" value="NZ_BKAT01000005.1"/>
</dbReference>
<feature type="transmembrane region" description="Helical" evidence="6">
    <location>
        <begin position="420"/>
        <end position="444"/>
    </location>
</feature>
<dbReference type="InterPro" id="IPR050250">
    <property type="entry name" value="Macrolide_Exporter_MacB"/>
</dbReference>
<evidence type="ECO:0000256" key="3">
    <source>
        <dbReference type="ARBA" id="ARBA00022692"/>
    </source>
</evidence>
<dbReference type="Proteomes" id="UP000199656">
    <property type="component" value="Unassembled WGS sequence"/>
</dbReference>
<evidence type="ECO:0000256" key="1">
    <source>
        <dbReference type="ARBA" id="ARBA00004651"/>
    </source>
</evidence>
<dbReference type="Pfam" id="PF02687">
    <property type="entry name" value="FtsX"/>
    <property type="match status" value="2"/>
</dbReference>
<accession>A0A1H3ZJ15</accession>
<feature type="domain" description="MacB-like periplasmic core" evidence="8">
    <location>
        <begin position="431"/>
        <end position="596"/>
    </location>
</feature>
<keyword evidence="2" id="KW-1003">Cell membrane</keyword>
<proteinExistence type="predicted"/>
<evidence type="ECO:0000313" key="9">
    <source>
        <dbReference type="EMBL" id="SEA23588.1"/>
    </source>
</evidence>
<comment type="subcellular location">
    <subcellularLocation>
        <location evidence="1">Cell membrane</location>
        <topology evidence="1">Multi-pass membrane protein</topology>
    </subcellularLocation>
</comment>
<feature type="transmembrane region" description="Helical" evidence="6">
    <location>
        <begin position="753"/>
        <end position="773"/>
    </location>
</feature>